<comment type="similarity">
    <text evidence="2">Belongs to the AzlC family.</text>
</comment>
<keyword evidence="4" id="KW-1003">Cell membrane</keyword>
<dbReference type="PANTHER" id="PTHR34979">
    <property type="entry name" value="INNER MEMBRANE PROTEIN YGAZ"/>
    <property type="match status" value="1"/>
</dbReference>
<evidence type="ECO:0000313" key="9">
    <source>
        <dbReference type="EMBL" id="ORJ60287.1"/>
    </source>
</evidence>
<dbReference type="PANTHER" id="PTHR34979:SF1">
    <property type="entry name" value="INNER MEMBRANE PROTEIN YGAZ"/>
    <property type="match status" value="1"/>
</dbReference>
<name>A0A1X0Y599_9BACT</name>
<evidence type="ECO:0000256" key="8">
    <source>
        <dbReference type="SAM" id="Phobius"/>
    </source>
</evidence>
<dbReference type="Pfam" id="PF03591">
    <property type="entry name" value="AzlC"/>
    <property type="match status" value="1"/>
</dbReference>
<gene>
    <name evidence="9" type="ORF">B5V00_08530</name>
</gene>
<evidence type="ECO:0000256" key="5">
    <source>
        <dbReference type="ARBA" id="ARBA00022692"/>
    </source>
</evidence>
<dbReference type="GO" id="GO:1903785">
    <property type="term" value="P:L-valine transmembrane transport"/>
    <property type="evidence" value="ECO:0007669"/>
    <property type="project" value="TreeGrafter"/>
</dbReference>
<evidence type="ECO:0000256" key="6">
    <source>
        <dbReference type="ARBA" id="ARBA00022989"/>
    </source>
</evidence>
<dbReference type="GO" id="GO:0005886">
    <property type="term" value="C:plasma membrane"/>
    <property type="evidence" value="ECO:0007669"/>
    <property type="project" value="UniProtKB-SubCell"/>
</dbReference>
<dbReference type="STRING" id="1969733.B5V00_08530"/>
<evidence type="ECO:0000313" key="10">
    <source>
        <dbReference type="Proteomes" id="UP000193136"/>
    </source>
</evidence>
<dbReference type="OrthoDB" id="9803444at2"/>
<keyword evidence="3" id="KW-0813">Transport</keyword>
<protein>
    <submittedName>
        <fullName evidence="9">Branched-chain amino acid ABC transporter permease</fullName>
    </submittedName>
</protein>
<feature type="transmembrane region" description="Helical" evidence="8">
    <location>
        <begin position="141"/>
        <end position="162"/>
    </location>
</feature>
<dbReference type="AlphaFoldDB" id="A0A1X0Y599"/>
<proteinExistence type="inferred from homology"/>
<keyword evidence="7 8" id="KW-0472">Membrane</keyword>
<keyword evidence="5 8" id="KW-0812">Transmembrane</keyword>
<feature type="transmembrane region" description="Helical" evidence="8">
    <location>
        <begin position="168"/>
        <end position="186"/>
    </location>
</feature>
<dbReference type="InterPro" id="IPR011606">
    <property type="entry name" value="Brnchd-chn_aa_trnsp_permease"/>
</dbReference>
<feature type="transmembrane region" description="Helical" evidence="8">
    <location>
        <begin position="193"/>
        <end position="210"/>
    </location>
</feature>
<feature type="transmembrane region" description="Helical" evidence="8">
    <location>
        <begin position="20"/>
        <end position="41"/>
    </location>
</feature>
<feature type="transmembrane region" description="Helical" evidence="8">
    <location>
        <begin position="216"/>
        <end position="232"/>
    </location>
</feature>
<keyword evidence="6 8" id="KW-1133">Transmembrane helix</keyword>
<sequence length="243" mass="25870">MTSTQYNQTHEGRSGVLRDGLAAAWPICLGYFPIGMALGVLGQQAGLGPAWIGLMSVLVFAGSAQFIAVAMLDGGASATAIILTTLVVNFRHFLMSSALAIPLRGVRRSFLILFAYGITDESFGVNMTRFRAGNWDRWRALVVHHAANSTWILATILGSLVGSLIPPGAFGIDFALPGMFIALLVLQLHGRAYVFTGGLAAGLAVIWKLLIPGDSYIVGAAILAATGGYLVRRRVRRQREAKG</sequence>
<evidence type="ECO:0000256" key="7">
    <source>
        <dbReference type="ARBA" id="ARBA00023136"/>
    </source>
</evidence>
<dbReference type="RefSeq" id="WP_085010360.1">
    <property type="nucleotide sequence ID" value="NZ_NAAD01000009.1"/>
</dbReference>
<keyword evidence="10" id="KW-1185">Reference proteome</keyword>
<evidence type="ECO:0000256" key="4">
    <source>
        <dbReference type="ARBA" id="ARBA00022475"/>
    </source>
</evidence>
<comment type="subcellular location">
    <subcellularLocation>
        <location evidence="1">Cell membrane</location>
        <topology evidence="1">Multi-pass membrane protein</topology>
    </subcellularLocation>
</comment>
<feature type="transmembrane region" description="Helical" evidence="8">
    <location>
        <begin position="50"/>
        <end position="72"/>
    </location>
</feature>
<dbReference type="EMBL" id="NAAD01000009">
    <property type="protein sequence ID" value="ORJ60287.1"/>
    <property type="molecule type" value="Genomic_DNA"/>
</dbReference>
<dbReference type="Proteomes" id="UP000193136">
    <property type="component" value="Unassembled WGS sequence"/>
</dbReference>
<feature type="transmembrane region" description="Helical" evidence="8">
    <location>
        <begin position="78"/>
        <end position="101"/>
    </location>
</feature>
<accession>A0A1X0Y599</accession>
<evidence type="ECO:0000256" key="2">
    <source>
        <dbReference type="ARBA" id="ARBA00010735"/>
    </source>
</evidence>
<reference evidence="9 10" key="1">
    <citation type="submission" date="2017-03" db="EMBL/GenBank/DDBJ databases">
        <title>Genome sequence of Geothermobacter sp. EPR-M, Deep-Sea Iron Reducer.</title>
        <authorList>
            <person name="Tully B."/>
            <person name="Savalia P."/>
            <person name="Abuyen K."/>
            <person name="Baughan C."/>
            <person name="Romero E."/>
            <person name="Ronkowski C."/>
            <person name="Torres B."/>
            <person name="Tremblay J."/>
            <person name="Trujillo A."/>
            <person name="Tyler M."/>
            <person name="Perez-Rodriguez I."/>
            <person name="Amend J."/>
        </authorList>
    </citation>
    <scope>NUCLEOTIDE SEQUENCE [LARGE SCALE GENOMIC DNA]</scope>
    <source>
        <strain evidence="9 10">EPR-M</strain>
    </source>
</reference>
<evidence type="ECO:0000256" key="3">
    <source>
        <dbReference type="ARBA" id="ARBA00022448"/>
    </source>
</evidence>
<organism evidence="9 10">
    <name type="scientific">Geothermobacter hydrogeniphilus</name>
    <dbReference type="NCBI Taxonomy" id="1969733"/>
    <lineage>
        <taxon>Bacteria</taxon>
        <taxon>Pseudomonadati</taxon>
        <taxon>Thermodesulfobacteriota</taxon>
        <taxon>Desulfuromonadia</taxon>
        <taxon>Desulfuromonadales</taxon>
        <taxon>Geothermobacteraceae</taxon>
        <taxon>Geothermobacter</taxon>
    </lineage>
</organism>
<comment type="caution">
    <text evidence="9">The sequence shown here is derived from an EMBL/GenBank/DDBJ whole genome shotgun (WGS) entry which is preliminary data.</text>
</comment>
<evidence type="ECO:0000256" key="1">
    <source>
        <dbReference type="ARBA" id="ARBA00004651"/>
    </source>
</evidence>